<keyword evidence="4" id="KW-1185">Reference proteome</keyword>
<organism evidence="3 4">
    <name type="scientific">Hyaloscypha bicolor E</name>
    <dbReference type="NCBI Taxonomy" id="1095630"/>
    <lineage>
        <taxon>Eukaryota</taxon>
        <taxon>Fungi</taxon>
        <taxon>Dikarya</taxon>
        <taxon>Ascomycota</taxon>
        <taxon>Pezizomycotina</taxon>
        <taxon>Leotiomycetes</taxon>
        <taxon>Helotiales</taxon>
        <taxon>Hyaloscyphaceae</taxon>
        <taxon>Hyaloscypha</taxon>
        <taxon>Hyaloscypha bicolor</taxon>
    </lineage>
</organism>
<dbReference type="InterPro" id="IPR013087">
    <property type="entry name" value="Znf_C2H2_type"/>
</dbReference>
<reference evidence="3 4" key="1">
    <citation type="submission" date="2016-04" db="EMBL/GenBank/DDBJ databases">
        <title>A degradative enzymes factory behind the ericoid mycorrhizal symbiosis.</title>
        <authorList>
            <consortium name="DOE Joint Genome Institute"/>
            <person name="Martino E."/>
            <person name="Morin E."/>
            <person name="Grelet G."/>
            <person name="Kuo A."/>
            <person name="Kohler A."/>
            <person name="Daghino S."/>
            <person name="Barry K."/>
            <person name="Choi C."/>
            <person name="Cichocki N."/>
            <person name="Clum A."/>
            <person name="Copeland A."/>
            <person name="Hainaut M."/>
            <person name="Haridas S."/>
            <person name="Labutti K."/>
            <person name="Lindquist E."/>
            <person name="Lipzen A."/>
            <person name="Khouja H.-R."/>
            <person name="Murat C."/>
            <person name="Ohm R."/>
            <person name="Olson A."/>
            <person name="Spatafora J."/>
            <person name="Veneault-Fourrey C."/>
            <person name="Henrissat B."/>
            <person name="Grigoriev I."/>
            <person name="Martin F."/>
            <person name="Perotto S."/>
        </authorList>
    </citation>
    <scope>NUCLEOTIDE SEQUENCE [LARGE SCALE GENOMIC DNA]</scope>
    <source>
        <strain evidence="3 4">E</strain>
    </source>
</reference>
<dbReference type="EMBL" id="KZ613919">
    <property type="protein sequence ID" value="PMD49966.1"/>
    <property type="molecule type" value="Genomic_DNA"/>
</dbReference>
<feature type="domain" description="C2H2-type" evidence="2">
    <location>
        <begin position="684"/>
        <end position="706"/>
    </location>
</feature>
<dbReference type="PROSITE" id="PS00028">
    <property type="entry name" value="ZINC_FINGER_C2H2_1"/>
    <property type="match status" value="1"/>
</dbReference>
<sequence>MGVSYSALREKDEIRLLRIEPGTGSAQVKCSLVHARLRESPTYDAVSYMWGLDHGPGSTKTTLLAIDGGRTMEVQENLGSALRYLRLRDKARVLWVDAICINQADPTERGHQVAQMGMIYSQATTVRVWLGLPDELSPKAFRFLENPGTIRRMKEGIIELDGWEAVASLCKREYWDRLWIIQELVLAARIEIHCGVRVLPWELFSNALFALEAGLQAFACVLTPFRAGAIIARVVDSAAMKICRQRRAHTESGPVTELASLLSLLWIHKDAKCVDIRDKVFGMHSFAPECCRLCVPVDYTCSAYTLCQRLLEHDIHFHSDGRRNGGRDRLVRQSLNLHGLIVKGALNQIHSKNSFEVGSPDLEAEIQEGIPSSQTPSPIIVLGNELGRVAFVTAPLKPLFVEDGSLIVPRAMVDSFQEMRFGFEESETPALTTRITRALRQIWRNNEMDILSRPGNKTAPILEMVDLHRPELQDDPAIHGLQTFMKFCCEFLRASDFLGANPQYGDCQMYLARAGIEDGFSWKVGFAPVGTEVGDSVCSFKDTNIIAIVRNIGGDHTMVGQGSTLAPPQSKSAPQTGNVVNIQFDLSRLQMFSRIHQPFELPDYRVALLMPPKSTNRSRGLLVERRNPTEVSPSSKGQHVSTTSSHNNTELGQPQNGKERPSSSPEASDSSRRKGKQPARTYSCLRCRATFETSRDNLIHAATWSHQQCNKCQRWKSWQSSTSTTSTTPICAQCSVEDTGYVFDLPGRPREAARISWQTDALSDRTDDGFRDSIITQSDDMSSSATTVSEIITECSDETYTNIREIWRSCMLANDGPFFR</sequence>
<dbReference type="AlphaFoldDB" id="A0A2J6SGR1"/>
<dbReference type="InParanoid" id="A0A2J6SGR1"/>
<gene>
    <name evidence="3" type="ORF">K444DRAFT_622572</name>
</gene>
<proteinExistence type="predicted"/>
<dbReference type="PANTHER" id="PTHR24148:SF73">
    <property type="entry name" value="HET DOMAIN PROTEIN (AFU_ORTHOLOGUE AFUA_8G01020)"/>
    <property type="match status" value="1"/>
</dbReference>
<evidence type="ECO:0000313" key="4">
    <source>
        <dbReference type="Proteomes" id="UP000235371"/>
    </source>
</evidence>
<dbReference type="InterPro" id="IPR010730">
    <property type="entry name" value="HET"/>
</dbReference>
<evidence type="ECO:0000256" key="1">
    <source>
        <dbReference type="SAM" id="MobiDB-lite"/>
    </source>
</evidence>
<evidence type="ECO:0000259" key="2">
    <source>
        <dbReference type="PROSITE" id="PS00028"/>
    </source>
</evidence>
<dbReference type="PANTHER" id="PTHR24148">
    <property type="entry name" value="ANKYRIN REPEAT DOMAIN-CONTAINING PROTEIN 39 HOMOLOG-RELATED"/>
    <property type="match status" value="1"/>
</dbReference>
<evidence type="ECO:0000313" key="3">
    <source>
        <dbReference type="EMBL" id="PMD49966.1"/>
    </source>
</evidence>
<dbReference type="InterPro" id="IPR052895">
    <property type="entry name" value="HetReg/Transcr_Mod"/>
</dbReference>
<accession>A0A2J6SGR1</accession>
<dbReference type="GeneID" id="36590203"/>
<name>A0A2J6SGR1_9HELO</name>
<dbReference type="RefSeq" id="XP_024726870.1">
    <property type="nucleotide sequence ID" value="XM_024882126.1"/>
</dbReference>
<dbReference type="Pfam" id="PF06985">
    <property type="entry name" value="HET"/>
    <property type="match status" value="1"/>
</dbReference>
<dbReference type="Proteomes" id="UP000235371">
    <property type="component" value="Unassembled WGS sequence"/>
</dbReference>
<feature type="region of interest" description="Disordered" evidence="1">
    <location>
        <begin position="617"/>
        <end position="677"/>
    </location>
</feature>
<protein>
    <submittedName>
        <fullName evidence="3">HET-domain-containing protein</fullName>
    </submittedName>
</protein>
<feature type="compositionally biased region" description="Polar residues" evidence="1">
    <location>
        <begin position="629"/>
        <end position="656"/>
    </location>
</feature>
<dbReference type="OrthoDB" id="3524416at2759"/>